<dbReference type="Pfam" id="PF08240">
    <property type="entry name" value="ADH_N"/>
    <property type="match status" value="1"/>
</dbReference>
<reference evidence="3" key="1">
    <citation type="journal article" date="2019" name="Int. J. Syst. Evol. Microbiol.">
        <title>The Global Catalogue of Microorganisms (GCM) 10K type strain sequencing project: providing services to taxonomists for standard genome sequencing and annotation.</title>
        <authorList>
            <consortium name="The Broad Institute Genomics Platform"/>
            <consortium name="The Broad Institute Genome Sequencing Center for Infectious Disease"/>
            <person name="Wu L."/>
            <person name="Ma J."/>
        </authorList>
    </citation>
    <scope>NUCLEOTIDE SEQUENCE [LARGE SCALE GENOMIC DNA]</scope>
    <source>
        <strain evidence="3">JCM 17591</strain>
    </source>
</reference>
<dbReference type="SUPFAM" id="SSF50129">
    <property type="entry name" value="GroES-like"/>
    <property type="match status" value="1"/>
</dbReference>
<protein>
    <submittedName>
        <fullName evidence="2">NAD(P)-dependent alcohol dehydrogenase</fullName>
    </submittedName>
</protein>
<accession>A0ABP7ZSC9</accession>
<evidence type="ECO:0000259" key="1">
    <source>
        <dbReference type="SMART" id="SM00829"/>
    </source>
</evidence>
<dbReference type="InterPro" id="IPR011032">
    <property type="entry name" value="GroES-like_sf"/>
</dbReference>
<evidence type="ECO:0000313" key="2">
    <source>
        <dbReference type="EMBL" id="GAA4169207.1"/>
    </source>
</evidence>
<comment type="caution">
    <text evidence="2">The sequence shown here is derived from an EMBL/GenBank/DDBJ whole genome shotgun (WGS) entry which is preliminary data.</text>
</comment>
<dbReference type="Gene3D" id="3.90.180.10">
    <property type="entry name" value="Medium-chain alcohol dehydrogenases, catalytic domain"/>
    <property type="match status" value="1"/>
</dbReference>
<dbReference type="PANTHER" id="PTHR45033">
    <property type="match status" value="1"/>
</dbReference>
<dbReference type="Proteomes" id="UP001501079">
    <property type="component" value="Unassembled WGS sequence"/>
</dbReference>
<dbReference type="InterPro" id="IPR036291">
    <property type="entry name" value="NAD(P)-bd_dom_sf"/>
</dbReference>
<feature type="domain" description="Enoyl reductase (ER)" evidence="1">
    <location>
        <begin position="10"/>
        <end position="314"/>
    </location>
</feature>
<dbReference type="InterPro" id="IPR052711">
    <property type="entry name" value="Zinc_ADH-like"/>
</dbReference>
<dbReference type="InterPro" id="IPR020843">
    <property type="entry name" value="ER"/>
</dbReference>
<sequence length="323" mass="34071">MRAWLADFGGGVDSLRRVELPEPEPRKGEVLIQLEFATLNRRDQSILDGYYPLPVKPTLVPACDAVGTILATGPGVAELHVGERVVLAVFPAWEDGPFSLGVAAQLGGSLDGVLRERLCWPASAVVRVPEGMDPLQAACLPCAAVTAWNALDLLELRVGQSLLSTTTGNVSVYAVQFAATRGLIPHLLSNSTQRISELERAGISAEPGAPADGADGAVHTFGSIDSTVDRLAFAGRIALVSPAGGTPIDAVKLFSRNVTVRAVSLGTVTQTRRVIESAARNRIHMPIIETFDFDDVPRAFTCQAAGTRPGKVAIMFPGEAADS</sequence>
<organism evidence="2 3">
    <name type="scientific">Gryllotalpicola koreensis</name>
    <dbReference type="NCBI Taxonomy" id="993086"/>
    <lineage>
        <taxon>Bacteria</taxon>
        <taxon>Bacillati</taxon>
        <taxon>Actinomycetota</taxon>
        <taxon>Actinomycetes</taxon>
        <taxon>Micrococcales</taxon>
        <taxon>Microbacteriaceae</taxon>
        <taxon>Gryllotalpicola</taxon>
    </lineage>
</organism>
<dbReference type="SMART" id="SM00829">
    <property type="entry name" value="PKS_ER"/>
    <property type="match status" value="1"/>
</dbReference>
<dbReference type="SUPFAM" id="SSF51735">
    <property type="entry name" value="NAD(P)-binding Rossmann-fold domains"/>
    <property type="match status" value="1"/>
</dbReference>
<dbReference type="PANTHER" id="PTHR45033:SF2">
    <property type="entry name" value="ZINC-TYPE ALCOHOL DEHYDROGENASE-LIKE PROTEIN C1773.06C"/>
    <property type="match status" value="1"/>
</dbReference>
<dbReference type="Gene3D" id="3.40.50.720">
    <property type="entry name" value="NAD(P)-binding Rossmann-like Domain"/>
    <property type="match status" value="1"/>
</dbReference>
<keyword evidence="3" id="KW-1185">Reference proteome</keyword>
<dbReference type="RefSeq" id="WP_344751737.1">
    <property type="nucleotide sequence ID" value="NZ_BAABBW010000001.1"/>
</dbReference>
<gene>
    <name evidence="2" type="ORF">GCM10022287_05450</name>
</gene>
<evidence type="ECO:0000313" key="3">
    <source>
        <dbReference type="Proteomes" id="UP001501079"/>
    </source>
</evidence>
<proteinExistence type="predicted"/>
<dbReference type="InterPro" id="IPR013154">
    <property type="entry name" value="ADH-like_N"/>
</dbReference>
<dbReference type="EMBL" id="BAABBW010000001">
    <property type="protein sequence ID" value="GAA4169207.1"/>
    <property type="molecule type" value="Genomic_DNA"/>
</dbReference>
<name>A0ABP7ZSC9_9MICO</name>